<reference evidence="9 10" key="1">
    <citation type="submission" date="2023-03" db="EMBL/GenBank/DDBJ databases">
        <title>Fodinicurvata sp. CAU 1616 isolated from sea sendiment.</title>
        <authorList>
            <person name="Kim W."/>
        </authorList>
    </citation>
    <scope>NUCLEOTIDE SEQUENCE [LARGE SCALE GENOMIC DNA]</scope>
    <source>
        <strain evidence="9 10">CAU 1616</strain>
    </source>
</reference>
<dbReference type="PANTHER" id="PTHR34701:SF1">
    <property type="entry name" value="TRANSCRIPTIONAL REGULATOR MRAZ"/>
    <property type="match status" value="1"/>
</dbReference>
<keyword evidence="10" id="KW-1185">Reference proteome</keyword>
<proteinExistence type="inferred from homology"/>
<dbReference type="RefSeq" id="WP_275824005.1">
    <property type="nucleotide sequence ID" value="NZ_JARHUD010000010.1"/>
</dbReference>
<protein>
    <recommendedName>
        <fullName evidence="1 7">Transcriptional regulator MraZ</fullName>
    </recommendedName>
</protein>
<evidence type="ECO:0000256" key="6">
    <source>
        <dbReference type="ARBA" id="ARBA00023163"/>
    </source>
</evidence>
<organism evidence="9 10">
    <name type="scientific">Aquibaculum arenosum</name>
    <dbReference type="NCBI Taxonomy" id="3032591"/>
    <lineage>
        <taxon>Bacteria</taxon>
        <taxon>Pseudomonadati</taxon>
        <taxon>Pseudomonadota</taxon>
        <taxon>Alphaproteobacteria</taxon>
        <taxon>Rhodospirillales</taxon>
        <taxon>Rhodovibrionaceae</taxon>
        <taxon>Aquibaculum</taxon>
    </lineage>
</organism>
<evidence type="ECO:0000256" key="4">
    <source>
        <dbReference type="ARBA" id="ARBA00023015"/>
    </source>
</evidence>
<comment type="subunit">
    <text evidence="7">Forms oligomers.</text>
</comment>
<dbReference type="EMBL" id="JARHUD010000010">
    <property type="protein sequence ID" value="MDF2097226.1"/>
    <property type="molecule type" value="Genomic_DNA"/>
</dbReference>
<dbReference type="PANTHER" id="PTHR34701">
    <property type="entry name" value="TRANSCRIPTIONAL REGULATOR MRAZ"/>
    <property type="match status" value="1"/>
</dbReference>
<dbReference type="Gene3D" id="3.40.1550.20">
    <property type="entry name" value="Transcriptional regulator MraZ domain"/>
    <property type="match status" value="1"/>
</dbReference>
<accession>A0ABT5YR24</accession>
<keyword evidence="3" id="KW-0677">Repeat</keyword>
<dbReference type="CDD" id="cd16321">
    <property type="entry name" value="MraZ_C"/>
    <property type="match status" value="1"/>
</dbReference>
<dbReference type="InterPro" id="IPR003444">
    <property type="entry name" value="MraZ"/>
</dbReference>
<dbReference type="InterPro" id="IPR035644">
    <property type="entry name" value="MraZ_C"/>
</dbReference>
<name>A0ABT5YR24_9PROT</name>
<dbReference type="InterPro" id="IPR007159">
    <property type="entry name" value="SpoVT-AbrB_dom"/>
</dbReference>
<keyword evidence="4 7" id="KW-0805">Transcription regulation</keyword>
<evidence type="ECO:0000256" key="3">
    <source>
        <dbReference type="ARBA" id="ARBA00022737"/>
    </source>
</evidence>
<sequence length="135" mass="14795">MPAPFRQVLAADSFPGIVCFAAPRAQAVQGCGLGLMTDLMESVDQTFDLFSDDQEAMAFSLFSDARQLAWDSGGRVQLPDDLLEHAGITEEAVFAGLGRFFHIWEPETFKAYKAQARSKIGDKGLSLPLRRPQGE</sequence>
<evidence type="ECO:0000259" key="8">
    <source>
        <dbReference type="PROSITE" id="PS51740"/>
    </source>
</evidence>
<keyword evidence="5 7" id="KW-0238">DNA-binding</keyword>
<keyword evidence="6 7" id="KW-0804">Transcription</keyword>
<dbReference type="PROSITE" id="PS51740">
    <property type="entry name" value="SPOVT_ABRB"/>
    <property type="match status" value="1"/>
</dbReference>
<dbReference type="HAMAP" id="MF_01008">
    <property type="entry name" value="MraZ"/>
    <property type="match status" value="1"/>
</dbReference>
<evidence type="ECO:0000256" key="5">
    <source>
        <dbReference type="ARBA" id="ARBA00023125"/>
    </source>
</evidence>
<evidence type="ECO:0000256" key="1">
    <source>
        <dbReference type="ARBA" id="ARBA00013860"/>
    </source>
</evidence>
<evidence type="ECO:0000256" key="7">
    <source>
        <dbReference type="HAMAP-Rule" id="MF_01008"/>
    </source>
</evidence>
<comment type="subcellular location">
    <subcellularLocation>
        <location evidence="7">Cytoplasm</location>
        <location evidence="7">Nucleoid</location>
    </subcellularLocation>
</comment>
<dbReference type="Proteomes" id="UP001215503">
    <property type="component" value="Unassembled WGS sequence"/>
</dbReference>
<dbReference type="Pfam" id="PF02381">
    <property type="entry name" value="MraZ"/>
    <property type="match status" value="1"/>
</dbReference>
<dbReference type="InterPro" id="IPR038619">
    <property type="entry name" value="MraZ_sf"/>
</dbReference>
<feature type="domain" description="SpoVT-AbrB" evidence="8">
    <location>
        <begin position="65"/>
        <end position="108"/>
    </location>
</feature>
<comment type="similarity">
    <text evidence="7">Belongs to the MraZ family.</text>
</comment>
<gene>
    <name evidence="7" type="primary">mraZ</name>
    <name evidence="9" type="ORF">P2G67_14695</name>
</gene>
<comment type="caution">
    <text evidence="9">The sequence shown here is derived from an EMBL/GenBank/DDBJ whole genome shotgun (WGS) entry which is preliminary data.</text>
</comment>
<dbReference type="InterPro" id="IPR020603">
    <property type="entry name" value="MraZ_dom"/>
</dbReference>
<evidence type="ECO:0000313" key="9">
    <source>
        <dbReference type="EMBL" id="MDF2097226.1"/>
    </source>
</evidence>
<dbReference type="InterPro" id="IPR037914">
    <property type="entry name" value="SpoVT-AbrB_sf"/>
</dbReference>
<evidence type="ECO:0000256" key="2">
    <source>
        <dbReference type="ARBA" id="ARBA00022490"/>
    </source>
</evidence>
<dbReference type="SUPFAM" id="SSF89447">
    <property type="entry name" value="AbrB/MazE/MraZ-like"/>
    <property type="match status" value="1"/>
</dbReference>
<keyword evidence="2 7" id="KW-0963">Cytoplasm</keyword>
<evidence type="ECO:0000313" key="10">
    <source>
        <dbReference type="Proteomes" id="UP001215503"/>
    </source>
</evidence>